<accession>A0A8J3MFM7</accession>
<protein>
    <submittedName>
        <fullName evidence="1">Uncharacterized protein</fullName>
    </submittedName>
</protein>
<name>A0A8J3MFM7_9RHOB</name>
<evidence type="ECO:0000313" key="2">
    <source>
        <dbReference type="Proteomes" id="UP000611500"/>
    </source>
</evidence>
<proteinExistence type="predicted"/>
<dbReference type="RefSeq" id="WP_028095598.1">
    <property type="nucleotide sequence ID" value="NZ_BNAP01000075.1"/>
</dbReference>
<keyword evidence="2" id="KW-1185">Reference proteome</keyword>
<dbReference type="EMBL" id="BNAP01000075">
    <property type="protein sequence ID" value="GHH06178.1"/>
    <property type="molecule type" value="Genomic_DNA"/>
</dbReference>
<evidence type="ECO:0000313" key="1">
    <source>
        <dbReference type="EMBL" id="GHH06178.1"/>
    </source>
</evidence>
<sequence length="114" mass="12830">MDMTNMPEVPPDFRPGDESAGLELVDVVLWVAKRREEGKPLSPELAEMFNAFAKRGGTDEVSLRELDRRWSFLRDLPEPNGPLPDNIEAQVERWEEERIQAIAALSDSAPVNNG</sequence>
<reference evidence="1" key="1">
    <citation type="journal article" date="2014" name="Int. J. Syst. Evol. Microbiol.">
        <title>Complete genome sequence of Corynebacterium casei LMG S-19264T (=DSM 44701T), isolated from a smear-ripened cheese.</title>
        <authorList>
            <consortium name="US DOE Joint Genome Institute (JGI-PGF)"/>
            <person name="Walter F."/>
            <person name="Albersmeier A."/>
            <person name="Kalinowski J."/>
            <person name="Ruckert C."/>
        </authorList>
    </citation>
    <scope>NUCLEOTIDE SEQUENCE</scope>
    <source>
        <strain evidence="1">CGMCC 1.7081</strain>
    </source>
</reference>
<dbReference type="Proteomes" id="UP000611500">
    <property type="component" value="Unassembled WGS sequence"/>
</dbReference>
<gene>
    <name evidence="1" type="ORF">GCM10010961_45070</name>
</gene>
<reference evidence="1" key="2">
    <citation type="submission" date="2020-09" db="EMBL/GenBank/DDBJ databases">
        <authorList>
            <person name="Sun Q."/>
            <person name="Zhou Y."/>
        </authorList>
    </citation>
    <scope>NUCLEOTIDE SEQUENCE</scope>
    <source>
        <strain evidence="1">CGMCC 1.7081</strain>
    </source>
</reference>
<organism evidence="1 2">
    <name type="scientific">Pseudodonghicola xiamenensis</name>
    <dbReference type="NCBI Taxonomy" id="337702"/>
    <lineage>
        <taxon>Bacteria</taxon>
        <taxon>Pseudomonadati</taxon>
        <taxon>Pseudomonadota</taxon>
        <taxon>Alphaproteobacteria</taxon>
        <taxon>Rhodobacterales</taxon>
        <taxon>Paracoccaceae</taxon>
        <taxon>Pseudodonghicola</taxon>
    </lineage>
</organism>
<dbReference type="AlphaFoldDB" id="A0A8J3MFM7"/>
<comment type="caution">
    <text evidence="1">The sequence shown here is derived from an EMBL/GenBank/DDBJ whole genome shotgun (WGS) entry which is preliminary data.</text>
</comment>